<reference evidence="1 2" key="1">
    <citation type="submission" date="2017-09" db="EMBL/GenBank/DDBJ databases">
        <title>Complete Genome sequence of Lysobacter capsici KNU-15.</title>
        <authorList>
            <person name="Kim M.-C."/>
            <person name="Yi H."/>
            <person name="Lee D.-W."/>
            <person name="Shin J.-H."/>
        </authorList>
    </citation>
    <scope>NUCLEOTIDE SEQUENCE [LARGE SCALE GENOMIC DNA]</scope>
    <source>
        <strain evidence="1 2">KNU-15</strain>
    </source>
</reference>
<evidence type="ECO:0000313" key="2">
    <source>
        <dbReference type="Proteomes" id="UP000218385"/>
    </source>
</evidence>
<dbReference type="Gene3D" id="3.55.50.10">
    <property type="entry name" value="Baseplate protein-like domains"/>
    <property type="match status" value="1"/>
</dbReference>
<protein>
    <submittedName>
        <fullName evidence="1">Type VI secretion system tip protein VgrG</fullName>
    </submittedName>
</protein>
<proteinExistence type="predicted"/>
<dbReference type="Proteomes" id="UP000218385">
    <property type="component" value="Chromosome"/>
</dbReference>
<dbReference type="EMBL" id="CP023466">
    <property type="protein sequence ID" value="ATE76904.1"/>
    <property type="molecule type" value="Genomic_DNA"/>
</dbReference>
<dbReference type="InterPro" id="IPR037026">
    <property type="entry name" value="Vgr_OB-fold_dom_sf"/>
</dbReference>
<dbReference type="SUPFAM" id="SSF69279">
    <property type="entry name" value="Phage tail proteins"/>
    <property type="match status" value="2"/>
</dbReference>
<dbReference type="SUPFAM" id="SSF69255">
    <property type="entry name" value="gp5 N-terminal domain-like"/>
    <property type="match status" value="1"/>
</dbReference>
<dbReference type="NCBIfam" id="TIGR03361">
    <property type="entry name" value="VI_Rhs_Vgr"/>
    <property type="match status" value="1"/>
</dbReference>
<dbReference type="Gene3D" id="2.40.50.230">
    <property type="entry name" value="Gp5 N-terminal domain"/>
    <property type="match status" value="1"/>
</dbReference>
<dbReference type="AlphaFoldDB" id="A0AB33E9B0"/>
<dbReference type="Pfam" id="PF05954">
    <property type="entry name" value="Phage_GPD"/>
    <property type="match status" value="1"/>
</dbReference>
<dbReference type="Gene3D" id="4.10.220.110">
    <property type="match status" value="1"/>
</dbReference>
<dbReference type="InterPro" id="IPR017847">
    <property type="entry name" value="T6SS_RhsGE_Vgr_subset"/>
</dbReference>
<organism evidence="1 2">
    <name type="scientific">Pseudomonas frederiksbergensis</name>
    <dbReference type="NCBI Taxonomy" id="104087"/>
    <lineage>
        <taxon>Bacteria</taxon>
        <taxon>Pseudomonadati</taxon>
        <taxon>Pseudomonadota</taxon>
        <taxon>Gammaproteobacteria</taxon>
        <taxon>Pseudomonadales</taxon>
        <taxon>Pseudomonadaceae</taxon>
        <taxon>Pseudomonas</taxon>
    </lineage>
</organism>
<name>A0AB33E9B0_9PSED</name>
<dbReference type="Gene3D" id="2.30.110.50">
    <property type="match status" value="1"/>
</dbReference>
<dbReference type="RefSeq" id="WP_096479881.1">
    <property type="nucleotide sequence ID" value="NZ_CP023466.1"/>
</dbReference>
<evidence type="ECO:0000313" key="1">
    <source>
        <dbReference type="EMBL" id="ATE76904.1"/>
    </source>
</evidence>
<sequence length="476" mass="53744">MHNDKESPYTLTLLDGGLSLQVLQFNGREGLNQPYRFDIEVIGLAPAMNLHRLLQQPAFLRLSADQGIHGVIHSISREHRGPYRVGYSLVLAPHLQRLQLHSSRRVFHRLSVPAIMRQLLEKHRLPEHSYRFDLTCGHYPLRPFCIQYDESDLAFMQRLCEEEGIHFHFEHQPDGHLLVLADDSLSFPQEPLLMPFHTDVLNDPLLPAISELFQRHDPAPAPAQWDARNRGAQVIGDGAANHPLAGTGPVTARLAPEQLHREQLGRRTLERLRCQHRQIHGQSTLNELRSGRIVQVAQHPLSSFNDQWLLTDIQHQGLQPSILAEDKPGHDMARRYSNRFTAIPWSTVFRPTLKQVRPSIPGYQTARVLGPVGQPAALDEQGRIQVCLWPKPGFEADESVGLWLPVALAAPDGRIDPSRLPMAGTEVLVSFLDSDPDRPVLCAGMSHLQPSRPAPEPRRDAHLLLDWLINRSDPMP</sequence>
<gene>
    <name evidence="1" type="ORF">CNN82_10890</name>
</gene>
<accession>A0AB33E9B0</accession>